<sequence length="468" mass="49708">MDLVDMTLIEVRQGLSDRRFSCLEYVDALIAETEAQWDLNCYLQRDPEQLRSQARMLDEQGGHGPLSGIPIAIKDNIDVAGIASTAGTAALRNNVPQRHATVVEYLFGAGALHAGKANMHELAFGITNNNGVFGPCRNPYDAELIAGGSSGGCGALLAARLAPAAVGTDTGGSVRIPAALCGVVGLRPTSRRYSQHGVVPISHTRDTPGPMARSVADVALLDQIMAGSRDSAPLLALPPSQLRLGVLRNPSWQGLEEEVEANANAALMQLREAGVELVDVDLPTLAPLSHAAGFAIVLHEFLIDLPAYLQASDARDVIKRVLAEVGSPDVARIIQATLDQPVPEHAYRLALEQRRTMQALYRDCFRSQGVDALIFPTTALTARPLGEDDTVALRGERVPTFPAFARNADGASIAGLPSISIPVGLSEYGLPVGLELDGPEGSDRRLLQVAASLETVLGRGPRPPRPPR</sequence>
<evidence type="ECO:0000313" key="3">
    <source>
        <dbReference type="Proteomes" id="UP000000329"/>
    </source>
</evidence>
<dbReference type="OrthoDB" id="112488at2"/>
<dbReference type="Pfam" id="PF01425">
    <property type="entry name" value="Amidase"/>
    <property type="match status" value="1"/>
</dbReference>
<keyword evidence="3" id="KW-1185">Reference proteome</keyword>
<name>D8IVH3_HERSS</name>
<dbReference type="EC" id="6.3.5.-" evidence="2"/>
<dbReference type="InterPro" id="IPR000120">
    <property type="entry name" value="Amidase"/>
</dbReference>
<dbReference type="NCBIfam" id="NF005688">
    <property type="entry name" value="PRK07488.1"/>
    <property type="match status" value="1"/>
</dbReference>
<dbReference type="STRING" id="757424.Hsero_2413"/>
<dbReference type="InterPro" id="IPR020556">
    <property type="entry name" value="Amidase_CS"/>
</dbReference>
<accession>D8IVH3</accession>
<dbReference type="HOGENOM" id="CLU_009600_0_3_4"/>
<evidence type="ECO:0000313" key="2">
    <source>
        <dbReference type="EMBL" id="ADJ63912.1"/>
    </source>
</evidence>
<dbReference type="GeneID" id="29389633"/>
<organism evidence="2 3">
    <name type="scientific">Herbaspirillum seropedicae (strain SmR1)</name>
    <dbReference type="NCBI Taxonomy" id="757424"/>
    <lineage>
        <taxon>Bacteria</taxon>
        <taxon>Pseudomonadati</taxon>
        <taxon>Pseudomonadota</taxon>
        <taxon>Betaproteobacteria</taxon>
        <taxon>Burkholderiales</taxon>
        <taxon>Oxalobacteraceae</taxon>
        <taxon>Herbaspirillum</taxon>
    </lineage>
</organism>
<dbReference type="GO" id="GO:0016874">
    <property type="term" value="F:ligase activity"/>
    <property type="evidence" value="ECO:0007669"/>
    <property type="project" value="UniProtKB-KW"/>
</dbReference>
<proteinExistence type="predicted"/>
<dbReference type="RefSeq" id="WP_013234391.1">
    <property type="nucleotide sequence ID" value="NC_014323.1"/>
</dbReference>
<dbReference type="KEGG" id="hse:Hsero_2413"/>
<dbReference type="InterPro" id="IPR036928">
    <property type="entry name" value="AS_sf"/>
</dbReference>
<dbReference type="EMBL" id="CP002039">
    <property type="protein sequence ID" value="ADJ63912.1"/>
    <property type="molecule type" value="Genomic_DNA"/>
</dbReference>
<protein>
    <submittedName>
        <fullName evidence="2">Indole acetamide hydrolase protein</fullName>
        <ecNumber evidence="2">6.3.5.-</ecNumber>
    </submittedName>
</protein>
<dbReference type="Proteomes" id="UP000000329">
    <property type="component" value="Chromosome"/>
</dbReference>
<dbReference type="eggNOG" id="COG0154">
    <property type="taxonomic scope" value="Bacteria"/>
</dbReference>
<dbReference type="SUPFAM" id="SSF75304">
    <property type="entry name" value="Amidase signature (AS) enzymes"/>
    <property type="match status" value="1"/>
</dbReference>
<dbReference type="GO" id="GO:0016787">
    <property type="term" value="F:hydrolase activity"/>
    <property type="evidence" value="ECO:0007669"/>
    <property type="project" value="UniProtKB-KW"/>
</dbReference>
<gene>
    <name evidence="2" type="primary">iaaH</name>
    <name evidence="2" type="ordered locus">Hsero_2413</name>
</gene>
<keyword evidence="2" id="KW-0378">Hydrolase</keyword>
<keyword evidence="2" id="KW-0436">Ligase</keyword>
<dbReference type="PANTHER" id="PTHR11895">
    <property type="entry name" value="TRANSAMIDASE"/>
    <property type="match status" value="1"/>
</dbReference>
<dbReference type="PANTHER" id="PTHR11895:SF151">
    <property type="entry name" value="GLUTAMYL-TRNA(GLN) AMIDOTRANSFERASE SUBUNIT A"/>
    <property type="match status" value="1"/>
</dbReference>
<dbReference type="InterPro" id="IPR023631">
    <property type="entry name" value="Amidase_dom"/>
</dbReference>
<feature type="domain" description="Amidase" evidence="1">
    <location>
        <begin position="25"/>
        <end position="447"/>
    </location>
</feature>
<reference evidence="2 3" key="1">
    <citation type="submission" date="2010-04" db="EMBL/GenBank/DDBJ databases">
        <title>The genome of Herbaspirillum seropedicae SmR1, an endophytic, nitrogen-fixing, plant-growth promoting beta-Proteobacteria.</title>
        <authorList>
            <person name="Pedrosa F.O."/>
            <person name="Monteiro R.A."/>
            <person name="Wassem R."/>
            <person name="Cruz L.M."/>
            <person name="Ayub R.A."/>
            <person name="Colauto N.B."/>
            <person name="Fernandez M.A."/>
            <person name="Fungaro M.H.P."/>
            <person name="Grisard E.C."/>
            <person name="Hungria M."/>
            <person name="Madeira H.M.F."/>
            <person name="Nodari R.O."/>
            <person name="Osaku C.A."/>
            <person name="Petzl-Erler M.L."/>
            <person name="Terenzi H."/>
            <person name="Vieira L.G.E."/>
            <person name="Almeida M.I.M."/>
            <person name="Alves L.R."/>
            <person name="Arantes O.M.N."/>
            <person name="Balsanelli E."/>
            <person name="Barcellos F.G."/>
            <person name="Baura V.A."/>
            <person name="Binde D.R."/>
            <person name="Campo R.J."/>
            <person name="Chubatsu L.S."/>
            <person name="Chueire L.M.O."/>
            <person name="Ciferri R.R."/>
            <person name="Correa L.C."/>
            <person name="da Conceicao Silva J.L."/>
            <person name="Dabul A.N.G."/>
            <person name="Dambros B.P."/>
            <person name="Faoro H."/>
            <person name="Favetti A."/>
            <person name="Friedermann G."/>
            <person name="Furlaneto M.C."/>
            <person name="Gasques L.S."/>
            <person name="Gimenes C.C.T."/>
            <person name="Gioppo N.M.R."/>
            <person name="Glienke-Blanco C."/>
            <person name="Godoy L.P."/>
            <person name="Guerra M.P."/>
            <person name="Karp S."/>
            <person name="Kava-Cordeiro V."/>
            <person name="Margarido V.P."/>
            <person name="Mathioni S.M."/>
            <person name="Menck-Soares M.A."/>
            <person name="Murace N.K."/>
            <person name="Nicolas M.F."/>
            <person name="Oliveira C.E.C."/>
            <person name="Pagnan N.A.B."/>
            <person name="Pamphile J.A."/>
            <person name="Patussi E.V."/>
            <person name="Pereira L.F.P."/>
            <person name="Pereira-Ferrari L."/>
            <person name="Pinto F.G.S."/>
            <person name="Precoma C."/>
            <person name="Prioli A.J."/>
            <person name="Prioli S.M.A.P."/>
            <person name="Raittz R.T."/>
            <person name="Ramos H.J.O."/>
            <person name="Ribeiro E.M.S.F."/>
            <person name="Rigo L.U."/>
            <person name="Rocha C.L.M.S.C."/>
            <person name="Rocha S.N."/>
            <person name="Santos K."/>
            <person name="Satori D."/>
            <person name="Silva A.G."/>
            <person name="Simao R.C.G."/>
            <person name="Soares M.A.M."/>
            <person name="Souza E.M."/>
            <person name="Steffens M.B.R."/>
            <person name="Steindel M."/>
            <person name="Tadra-Sfeir M.Z."/>
            <person name="Takahashi E.K."/>
            <person name="Torres R.A."/>
            <person name="Valle J.S."/>
            <person name="Vernal J.I."/>
            <person name="Vilas-Boas L.A."/>
            <person name="Watanabe M.A.E."/>
            <person name="Weiss V.A."/>
            <person name="Yates M.A."/>
            <person name="Souza E.M."/>
        </authorList>
    </citation>
    <scope>NUCLEOTIDE SEQUENCE [LARGE SCALE GENOMIC DNA]</scope>
    <source>
        <strain evidence="2 3">SmR1</strain>
    </source>
</reference>
<dbReference type="PROSITE" id="PS00571">
    <property type="entry name" value="AMIDASES"/>
    <property type="match status" value="1"/>
</dbReference>
<evidence type="ECO:0000259" key="1">
    <source>
        <dbReference type="Pfam" id="PF01425"/>
    </source>
</evidence>
<dbReference type="Gene3D" id="3.90.1300.10">
    <property type="entry name" value="Amidase signature (AS) domain"/>
    <property type="match status" value="1"/>
</dbReference>
<dbReference type="AlphaFoldDB" id="D8IVH3"/>